<proteinExistence type="predicted"/>
<dbReference type="EMBL" id="CP036276">
    <property type="protein sequence ID" value="QDU45090.1"/>
    <property type="molecule type" value="Genomic_DNA"/>
</dbReference>
<sequence>MQSQLPHKHPTTSLNANETTEKRWLLTISTTTWRTYDFPAAYKQLNVDRVFALLVLSRFIGHNVETPNNSHRFLRFSK</sequence>
<keyword evidence="2" id="KW-1185">Reference proteome</keyword>
<gene>
    <name evidence="1" type="ORF">Mal52_35780</name>
</gene>
<evidence type="ECO:0000313" key="1">
    <source>
        <dbReference type="EMBL" id="QDU45090.1"/>
    </source>
</evidence>
<protein>
    <submittedName>
        <fullName evidence="1">Uncharacterized protein</fullName>
    </submittedName>
</protein>
<name>A0A517ZRI6_9PLAN</name>
<accession>A0A517ZRI6</accession>
<dbReference type="KEGG" id="sdyn:Mal52_35780"/>
<organism evidence="1 2">
    <name type="scientific">Symmachiella dynata</name>
    <dbReference type="NCBI Taxonomy" id="2527995"/>
    <lineage>
        <taxon>Bacteria</taxon>
        <taxon>Pseudomonadati</taxon>
        <taxon>Planctomycetota</taxon>
        <taxon>Planctomycetia</taxon>
        <taxon>Planctomycetales</taxon>
        <taxon>Planctomycetaceae</taxon>
        <taxon>Symmachiella</taxon>
    </lineage>
</organism>
<dbReference type="Proteomes" id="UP000319383">
    <property type="component" value="Chromosome"/>
</dbReference>
<dbReference type="AlphaFoldDB" id="A0A517ZRI6"/>
<reference evidence="1 2" key="1">
    <citation type="submission" date="2019-02" db="EMBL/GenBank/DDBJ databases">
        <title>Deep-cultivation of Planctomycetes and their phenomic and genomic characterization uncovers novel biology.</title>
        <authorList>
            <person name="Wiegand S."/>
            <person name="Jogler M."/>
            <person name="Boedeker C."/>
            <person name="Pinto D."/>
            <person name="Vollmers J."/>
            <person name="Rivas-Marin E."/>
            <person name="Kohn T."/>
            <person name="Peeters S.H."/>
            <person name="Heuer A."/>
            <person name="Rast P."/>
            <person name="Oberbeckmann S."/>
            <person name="Bunk B."/>
            <person name="Jeske O."/>
            <person name="Meyerdierks A."/>
            <person name="Storesund J.E."/>
            <person name="Kallscheuer N."/>
            <person name="Luecker S."/>
            <person name="Lage O.M."/>
            <person name="Pohl T."/>
            <person name="Merkel B.J."/>
            <person name="Hornburger P."/>
            <person name="Mueller R.-W."/>
            <person name="Bruemmer F."/>
            <person name="Labrenz M."/>
            <person name="Spormann A.M."/>
            <person name="Op den Camp H."/>
            <person name="Overmann J."/>
            <person name="Amann R."/>
            <person name="Jetten M.S.M."/>
            <person name="Mascher T."/>
            <person name="Medema M.H."/>
            <person name="Devos D.P."/>
            <person name="Kaster A.-K."/>
            <person name="Ovreas L."/>
            <person name="Rohde M."/>
            <person name="Galperin M.Y."/>
            <person name="Jogler C."/>
        </authorList>
    </citation>
    <scope>NUCLEOTIDE SEQUENCE [LARGE SCALE GENOMIC DNA]</scope>
    <source>
        <strain evidence="1 2">Mal52</strain>
    </source>
</reference>
<evidence type="ECO:0000313" key="2">
    <source>
        <dbReference type="Proteomes" id="UP000319383"/>
    </source>
</evidence>